<dbReference type="EMBL" id="BSFL01000001">
    <property type="protein sequence ID" value="GLK79412.1"/>
    <property type="molecule type" value="Genomic_DNA"/>
</dbReference>
<dbReference type="RefSeq" id="WP_271199870.1">
    <property type="nucleotide sequence ID" value="NZ_BSFL01000001.1"/>
</dbReference>
<organism evidence="2 3">
    <name type="scientific">Methylopila turkensis</name>
    <dbReference type="NCBI Taxonomy" id="1437816"/>
    <lineage>
        <taxon>Bacteria</taxon>
        <taxon>Pseudomonadati</taxon>
        <taxon>Pseudomonadota</taxon>
        <taxon>Alphaproteobacteria</taxon>
        <taxon>Hyphomicrobiales</taxon>
        <taxon>Methylopilaceae</taxon>
        <taxon>Methylopila</taxon>
    </lineage>
</organism>
<comment type="caution">
    <text evidence="2">The sequence shown here is derived from an EMBL/GenBank/DDBJ whole genome shotgun (WGS) entry which is preliminary data.</text>
</comment>
<accession>A0A9W6JLJ7</accession>
<evidence type="ECO:0000256" key="1">
    <source>
        <dbReference type="SAM" id="Phobius"/>
    </source>
</evidence>
<proteinExistence type="predicted"/>
<reference evidence="2" key="2">
    <citation type="submission" date="2023-01" db="EMBL/GenBank/DDBJ databases">
        <authorList>
            <person name="Sun Q."/>
            <person name="Evtushenko L."/>
        </authorList>
    </citation>
    <scope>NUCLEOTIDE SEQUENCE</scope>
    <source>
        <strain evidence="2">VKM B-2748</strain>
    </source>
</reference>
<keyword evidence="3" id="KW-1185">Reference proteome</keyword>
<reference evidence="2" key="1">
    <citation type="journal article" date="2014" name="Int. J. Syst. Evol. Microbiol.">
        <title>Complete genome sequence of Corynebacterium casei LMG S-19264T (=DSM 44701T), isolated from a smear-ripened cheese.</title>
        <authorList>
            <consortium name="US DOE Joint Genome Institute (JGI-PGF)"/>
            <person name="Walter F."/>
            <person name="Albersmeier A."/>
            <person name="Kalinowski J."/>
            <person name="Ruckert C."/>
        </authorList>
    </citation>
    <scope>NUCLEOTIDE SEQUENCE</scope>
    <source>
        <strain evidence="2">VKM B-2748</strain>
    </source>
</reference>
<evidence type="ECO:0000313" key="2">
    <source>
        <dbReference type="EMBL" id="GLK79412.1"/>
    </source>
</evidence>
<dbReference type="AlphaFoldDB" id="A0A9W6JLJ7"/>
<keyword evidence="1" id="KW-1133">Transmembrane helix</keyword>
<feature type="transmembrane region" description="Helical" evidence="1">
    <location>
        <begin position="52"/>
        <end position="74"/>
    </location>
</feature>
<gene>
    <name evidence="2" type="ORF">GCM10008174_11530</name>
</gene>
<keyword evidence="1" id="KW-0472">Membrane</keyword>
<sequence>MAIVPEDAERRIRAKRINERLKLLASSVNTVGLTVLGAAVLVPFIGGTFTPAALVWILLAVGLHSVAQILLSWLRSED</sequence>
<keyword evidence="1" id="KW-0812">Transmembrane</keyword>
<evidence type="ECO:0000313" key="3">
    <source>
        <dbReference type="Proteomes" id="UP001143309"/>
    </source>
</evidence>
<protein>
    <submittedName>
        <fullName evidence="2">Uncharacterized protein</fullName>
    </submittedName>
</protein>
<feature type="transmembrane region" description="Helical" evidence="1">
    <location>
        <begin position="21"/>
        <end position="46"/>
    </location>
</feature>
<dbReference type="Proteomes" id="UP001143309">
    <property type="component" value="Unassembled WGS sequence"/>
</dbReference>
<name>A0A9W6JLJ7_9HYPH</name>